<sequence length="471" mass="50681">MKVTTRHISAVAIAVASALNFIGLLLWTRLLTPVDFGVYTLVSATSLLVNAFVFEWLRQTGARLLFSAADPLELDPQTSNTLAAICLMLATVLGLVALLMWIAQLRIFGLAPYWWLLIWLWVLSEMLFALCSITARLRLLSWRFFWLMTLRAAVSLALGAGLVAVFDLGALGVTVGTIAAQFAISIVAAVTDAAWKRIRPWRATYGEARKILDFGLPLILSTGLVFLAGISDRYIISATLGIEATGQYSVASDLMQKTVIFVMLAINITAYPQIVRAFESQGNQEGARRLAQNFETLLLVSLPVAVTFGVMSHGLARLFVGAAFEDSMALLLPWVAVAAVMRGLMTFHLSVALQAVKKTRILVAAPLITLAVLIPAGLIGVKLNGLQGVAISVAFAQTASFVIFARIVGKNVGVSMLSRGSVLAVVLAFALGVGLLPFRSVTETVNLIGVISAALLLYGLVAWRFKVATFR</sequence>
<feature type="transmembrane region" description="Helical" evidence="6">
    <location>
        <begin position="82"/>
        <end position="102"/>
    </location>
</feature>
<dbReference type="GO" id="GO:0005886">
    <property type="term" value="C:plasma membrane"/>
    <property type="evidence" value="ECO:0007669"/>
    <property type="project" value="UniProtKB-SubCell"/>
</dbReference>
<reference evidence="7 8" key="1">
    <citation type="submission" date="2020-02" db="EMBL/GenBank/DDBJ databases">
        <title>Rhodobacter algicola sp. nov., isolated from microalga culture.</title>
        <authorList>
            <person name="Park C.-Y."/>
        </authorList>
    </citation>
    <scope>NUCLEOTIDE SEQUENCE [LARGE SCALE GENOMIC DNA]</scope>
    <source>
        <strain evidence="7 8">ETT8</strain>
    </source>
</reference>
<comment type="caution">
    <text evidence="7">The sequence shown here is derived from an EMBL/GenBank/DDBJ whole genome shotgun (WGS) entry which is preliminary data.</text>
</comment>
<dbReference type="PANTHER" id="PTHR30250:SF31">
    <property type="entry name" value="INNER MEMBRANE PROTEIN YGHQ"/>
    <property type="match status" value="1"/>
</dbReference>
<feature type="transmembrane region" description="Helical" evidence="6">
    <location>
        <begin position="144"/>
        <end position="164"/>
    </location>
</feature>
<dbReference type="RefSeq" id="WP_164609833.1">
    <property type="nucleotide sequence ID" value="NZ_JAAIKE010000001.1"/>
</dbReference>
<feature type="transmembrane region" description="Helical" evidence="6">
    <location>
        <begin position="170"/>
        <end position="190"/>
    </location>
</feature>
<dbReference type="PANTHER" id="PTHR30250">
    <property type="entry name" value="PST FAMILY PREDICTED COLANIC ACID TRANSPORTER"/>
    <property type="match status" value="1"/>
</dbReference>
<feature type="transmembrane region" description="Helical" evidence="6">
    <location>
        <begin position="258"/>
        <end position="275"/>
    </location>
</feature>
<evidence type="ECO:0000256" key="6">
    <source>
        <dbReference type="SAM" id="Phobius"/>
    </source>
</evidence>
<dbReference type="EMBL" id="JAAIKE010000001">
    <property type="protein sequence ID" value="NEX45852.1"/>
    <property type="molecule type" value="Genomic_DNA"/>
</dbReference>
<feature type="transmembrane region" description="Helical" evidence="6">
    <location>
        <begin position="420"/>
        <end position="438"/>
    </location>
</feature>
<evidence type="ECO:0000313" key="8">
    <source>
        <dbReference type="Proteomes" id="UP000481421"/>
    </source>
</evidence>
<name>A0A6B3RS19_9RHOB</name>
<feature type="transmembrane region" description="Helical" evidence="6">
    <location>
        <begin position="296"/>
        <end position="316"/>
    </location>
</feature>
<keyword evidence="2" id="KW-1003">Cell membrane</keyword>
<comment type="subcellular location">
    <subcellularLocation>
        <location evidence="1">Cell membrane</location>
        <topology evidence="1">Multi-pass membrane protein</topology>
    </subcellularLocation>
</comment>
<proteinExistence type="predicted"/>
<protein>
    <submittedName>
        <fullName evidence="7">Lipopolysaccharide biosynthesis protein</fullName>
    </submittedName>
</protein>
<feature type="transmembrane region" description="Helical" evidence="6">
    <location>
        <begin position="7"/>
        <end position="30"/>
    </location>
</feature>
<feature type="transmembrane region" description="Helical" evidence="6">
    <location>
        <begin position="328"/>
        <end position="349"/>
    </location>
</feature>
<evidence type="ECO:0000256" key="4">
    <source>
        <dbReference type="ARBA" id="ARBA00022989"/>
    </source>
</evidence>
<dbReference type="InterPro" id="IPR050833">
    <property type="entry name" value="Poly_Biosynth_Transport"/>
</dbReference>
<dbReference type="AlphaFoldDB" id="A0A6B3RS19"/>
<keyword evidence="5 6" id="KW-0472">Membrane</keyword>
<feature type="transmembrane region" description="Helical" evidence="6">
    <location>
        <begin position="36"/>
        <end position="57"/>
    </location>
</feature>
<evidence type="ECO:0000256" key="3">
    <source>
        <dbReference type="ARBA" id="ARBA00022692"/>
    </source>
</evidence>
<keyword evidence="3 6" id="KW-0812">Transmembrane</keyword>
<feature type="transmembrane region" description="Helical" evidence="6">
    <location>
        <begin position="211"/>
        <end position="230"/>
    </location>
</feature>
<evidence type="ECO:0000256" key="2">
    <source>
        <dbReference type="ARBA" id="ARBA00022475"/>
    </source>
</evidence>
<evidence type="ECO:0000313" key="7">
    <source>
        <dbReference type="EMBL" id="NEX45852.1"/>
    </source>
</evidence>
<gene>
    <name evidence="7" type="ORF">G3572_06530</name>
</gene>
<accession>A0A6B3RS19</accession>
<feature type="transmembrane region" description="Helical" evidence="6">
    <location>
        <begin position="114"/>
        <end position="137"/>
    </location>
</feature>
<feature type="transmembrane region" description="Helical" evidence="6">
    <location>
        <begin position="387"/>
        <end position="408"/>
    </location>
</feature>
<organism evidence="7 8">
    <name type="scientific">Pseudotabrizicola algicola</name>
    <dbReference type="NCBI Taxonomy" id="2709381"/>
    <lineage>
        <taxon>Bacteria</taxon>
        <taxon>Pseudomonadati</taxon>
        <taxon>Pseudomonadota</taxon>
        <taxon>Alphaproteobacteria</taxon>
        <taxon>Rhodobacterales</taxon>
        <taxon>Paracoccaceae</taxon>
        <taxon>Pseudotabrizicola</taxon>
    </lineage>
</organism>
<feature type="transmembrane region" description="Helical" evidence="6">
    <location>
        <begin position="361"/>
        <end position="381"/>
    </location>
</feature>
<evidence type="ECO:0000256" key="5">
    <source>
        <dbReference type="ARBA" id="ARBA00023136"/>
    </source>
</evidence>
<dbReference type="Pfam" id="PF13440">
    <property type="entry name" value="Polysacc_synt_3"/>
    <property type="match status" value="1"/>
</dbReference>
<dbReference type="Proteomes" id="UP000481421">
    <property type="component" value="Unassembled WGS sequence"/>
</dbReference>
<keyword evidence="4 6" id="KW-1133">Transmembrane helix</keyword>
<feature type="transmembrane region" description="Helical" evidence="6">
    <location>
        <begin position="444"/>
        <end position="465"/>
    </location>
</feature>
<keyword evidence="8" id="KW-1185">Reference proteome</keyword>
<evidence type="ECO:0000256" key="1">
    <source>
        <dbReference type="ARBA" id="ARBA00004651"/>
    </source>
</evidence>